<keyword evidence="8" id="KW-1185">Reference proteome</keyword>
<evidence type="ECO:0000256" key="3">
    <source>
        <dbReference type="ARBA" id="ARBA00023163"/>
    </source>
</evidence>
<sequence>MLHLLVVDDEPYAVDYLVEALDEVPDLQLTITKAYSGREALVKADKGRVDLLLTDIRMPGMNGMELADEILGKWPRCRVIFLTGYNDFEYVQSALRKGGVDYVLKTEGDRAIINAIEKAMQEIRTEISEEQVLLRAREQLFMALPSLRRDYLLQLMEGETDSPSMMEKRFEELGIDLDPNHPVLAVLGRVDDWGKFSAPADRTLLFFSIINIAEEFFTPDVRFLSFLYDRTRIVWLMQPKEGSMENLGRLLDGCAEQIQMFCKRLLKIPLSIAIPSAPSSWELVGSRVEALKLQLTFRMGTGDEMLITEPTGEERRRSSCLFLEMEQLRSRLNRFDLLENYLDNGGKEEFVTLFRELFTVEVPLFSDGEGRWFGLELFSRLSAFFLSYMNKRRLLEELDSISIQAEKMLSPDEHADWNEMIDYFCKLGAVIADYNGQKQVERTHDMIAKVHDYIHQFLHEELSLTRLAELVYLSPPYFSRLYKQMTGQGLLEYINETRIAKAKLLLKTTDRKIHEIASQVGLESAPYFTRLFRKRTGFTPQEYRDSNKSWKGSFTGELHNSGLDAQRIDNMNKPTP</sequence>
<dbReference type="Pfam" id="PF00072">
    <property type="entry name" value="Response_reg"/>
    <property type="match status" value="1"/>
</dbReference>
<dbReference type="GO" id="GO:0003700">
    <property type="term" value="F:DNA-binding transcription factor activity"/>
    <property type="evidence" value="ECO:0007669"/>
    <property type="project" value="InterPro"/>
</dbReference>
<proteinExistence type="predicted"/>
<dbReference type="RefSeq" id="WP_119846874.1">
    <property type="nucleotide sequence ID" value="NZ_CP032412.1"/>
</dbReference>
<dbReference type="PROSITE" id="PS00041">
    <property type="entry name" value="HTH_ARAC_FAMILY_1"/>
    <property type="match status" value="1"/>
</dbReference>
<dbReference type="Gene3D" id="1.10.10.60">
    <property type="entry name" value="Homeodomain-like"/>
    <property type="match status" value="2"/>
</dbReference>
<dbReference type="InterPro" id="IPR001789">
    <property type="entry name" value="Sig_transdc_resp-reg_receiver"/>
</dbReference>
<feature type="modified residue" description="4-aspartylphosphate" evidence="4">
    <location>
        <position position="55"/>
    </location>
</feature>
<evidence type="ECO:0000256" key="2">
    <source>
        <dbReference type="ARBA" id="ARBA00023125"/>
    </source>
</evidence>
<dbReference type="GO" id="GO:0043565">
    <property type="term" value="F:sequence-specific DNA binding"/>
    <property type="evidence" value="ECO:0007669"/>
    <property type="project" value="InterPro"/>
</dbReference>
<dbReference type="PANTHER" id="PTHR43280:SF28">
    <property type="entry name" value="HTH-TYPE TRANSCRIPTIONAL ACTIVATOR RHAS"/>
    <property type="match status" value="1"/>
</dbReference>
<dbReference type="InterPro" id="IPR011006">
    <property type="entry name" value="CheY-like_superfamily"/>
</dbReference>
<dbReference type="Gene3D" id="3.40.50.2300">
    <property type="match status" value="1"/>
</dbReference>
<keyword evidence="4" id="KW-0597">Phosphoprotein</keyword>
<evidence type="ECO:0000259" key="5">
    <source>
        <dbReference type="PROSITE" id="PS01124"/>
    </source>
</evidence>
<dbReference type="SMART" id="SM00342">
    <property type="entry name" value="HTH_ARAC"/>
    <property type="match status" value="1"/>
</dbReference>
<accession>A0A385TIJ8</accession>
<dbReference type="SUPFAM" id="SSF46689">
    <property type="entry name" value="Homeodomain-like"/>
    <property type="match status" value="2"/>
</dbReference>
<dbReference type="CDD" id="cd17536">
    <property type="entry name" value="REC_YesN-like"/>
    <property type="match status" value="1"/>
</dbReference>
<dbReference type="PANTHER" id="PTHR43280">
    <property type="entry name" value="ARAC-FAMILY TRANSCRIPTIONAL REGULATOR"/>
    <property type="match status" value="1"/>
</dbReference>
<dbReference type="InterPro" id="IPR018062">
    <property type="entry name" value="HTH_AraC-typ_CS"/>
</dbReference>
<protein>
    <submittedName>
        <fullName evidence="7">Response regulator</fullName>
    </submittedName>
</protein>
<dbReference type="PRINTS" id="PR00032">
    <property type="entry name" value="HTHARAC"/>
</dbReference>
<dbReference type="InterPro" id="IPR020449">
    <property type="entry name" value="Tscrpt_reg_AraC-type_HTH"/>
</dbReference>
<evidence type="ECO:0000256" key="4">
    <source>
        <dbReference type="PROSITE-ProRule" id="PRU00169"/>
    </source>
</evidence>
<keyword evidence="1" id="KW-0805">Transcription regulation</keyword>
<dbReference type="SUPFAM" id="SSF52172">
    <property type="entry name" value="CheY-like"/>
    <property type="match status" value="1"/>
</dbReference>
<dbReference type="GO" id="GO:0000160">
    <property type="term" value="P:phosphorelay signal transduction system"/>
    <property type="evidence" value="ECO:0007669"/>
    <property type="project" value="InterPro"/>
</dbReference>
<gene>
    <name evidence="7" type="ORF">D5F53_05710</name>
</gene>
<evidence type="ECO:0000313" key="8">
    <source>
        <dbReference type="Proteomes" id="UP000266552"/>
    </source>
</evidence>
<dbReference type="AlphaFoldDB" id="A0A385TIJ8"/>
<dbReference type="SMART" id="SM00448">
    <property type="entry name" value="REC"/>
    <property type="match status" value="1"/>
</dbReference>
<reference evidence="7 8" key="1">
    <citation type="submission" date="2018-09" db="EMBL/GenBank/DDBJ databases">
        <title>Genome Sequence of Paenibacillus lautus Strain E7593-69, Azo Dye-Degrading Bacteria, Isolated from Commercial Tattoo Inks.</title>
        <authorList>
            <person name="Nho S.W."/>
            <person name="Kim S.-J."/>
            <person name="Kweon O."/>
            <person name="Cerniglia C.E."/>
        </authorList>
    </citation>
    <scope>NUCLEOTIDE SEQUENCE [LARGE SCALE GENOMIC DNA]</scope>
    <source>
        <strain evidence="7 8">E7593-69</strain>
    </source>
</reference>
<feature type="domain" description="Response regulatory" evidence="6">
    <location>
        <begin position="3"/>
        <end position="120"/>
    </location>
</feature>
<name>A0A385TIJ8_PAELA</name>
<dbReference type="InterPro" id="IPR009057">
    <property type="entry name" value="Homeodomain-like_sf"/>
</dbReference>
<feature type="domain" description="HTH araC/xylS-type" evidence="5">
    <location>
        <begin position="448"/>
        <end position="546"/>
    </location>
</feature>
<keyword evidence="2" id="KW-0238">DNA-binding</keyword>
<organism evidence="7 8">
    <name type="scientific">Paenibacillus lautus</name>
    <name type="common">Bacillus lautus</name>
    <dbReference type="NCBI Taxonomy" id="1401"/>
    <lineage>
        <taxon>Bacteria</taxon>
        <taxon>Bacillati</taxon>
        <taxon>Bacillota</taxon>
        <taxon>Bacilli</taxon>
        <taxon>Bacillales</taxon>
        <taxon>Paenibacillaceae</taxon>
        <taxon>Paenibacillus</taxon>
    </lineage>
</organism>
<evidence type="ECO:0000259" key="6">
    <source>
        <dbReference type="PROSITE" id="PS50110"/>
    </source>
</evidence>
<evidence type="ECO:0000256" key="1">
    <source>
        <dbReference type="ARBA" id="ARBA00023015"/>
    </source>
</evidence>
<dbReference type="InterPro" id="IPR018060">
    <property type="entry name" value="HTH_AraC"/>
</dbReference>
<dbReference type="Proteomes" id="UP000266552">
    <property type="component" value="Chromosome"/>
</dbReference>
<dbReference type="KEGG" id="plw:D5F53_05710"/>
<dbReference type="EMBL" id="CP032412">
    <property type="protein sequence ID" value="AYB42808.1"/>
    <property type="molecule type" value="Genomic_DNA"/>
</dbReference>
<evidence type="ECO:0000313" key="7">
    <source>
        <dbReference type="EMBL" id="AYB42808.1"/>
    </source>
</evidence>
<keyword evidence="3" id="KW-0804">Transcription</keyword>
<dbReference type="PROSITE" id="PS01124">
    <property type="entry name" value="HTH_ARAC_FAMILY_2"/>
    <property type="match status" value="1"/>
</dbReference>
<dbReference type="PROSITE" id="PS50110">
    <property type="entry name" value="RESPONSE_REGULATORY"/>
    <property type="match status" value="1"/>
</dbReference>
<dbReference type="Pfam" id="PF12833">
    <property type="entry name" value="HTH_18"/>
    <property type="match status" value="1"/>
</dbReference>